<dbReference type="GO" id="GO:1902600">
    <property type="term" value="P:proton transmembrane transport"/>
    <property type="evidence" value="ECO:0007669"/>
    <property type="project" value="InterPro"/>
</dbReference>
<evidence type="ECO:0000256" key="8">
    <source>
        <dbReference type="ARBA" id="ARBA00023136"/>
    </source>
</evidence>
<evidence type="ECO:0000256" key="4">
    <source>
        <dbReference type="ARBA" id="ARBA00022475"/>
    </source>
</evidence>
<evidence type="ECO:0000256" key="9">
    <source>
        <dbReference type="SAM" id="Phobius"/>
    </source>
</evidence>
<dbReference type="Pfam" id="PF02080">
    <property type="entry name" value="TrkA_C"/>
    <property type="match status" value="2"/>
</dbReference>
<keyword evidence="12" id="KW-1185">Reference proteome</keyword>
<gene>
    <name evidence="11" type="ORF">EHV10_09800</name>
</gene>
<dbReference type="PANTHER" id="PTHR32507">
    <property type="entry name" value="NA(+)/H(+) ANTIPORTER 1"/>
    <property type="match status" value="1"/>
</dbReference>
<keyword evidence="8 9" id="KW-0472">Membrane</keyword>
<comment type="subcellular location">
    <subcellularLocation>
        <location evidence="1">Cell membrane</location>
        <topology evidence="1">Multi-pass membrane protein</topology>
    </subcellularLocation>
</comment>
<evidence type="ECO:0000313" key="11">
    <source>
        <dbReference type="EMBL" id="RRJ25183.1"/>
    </source>
</evidence>
<dbReference type="SUPFAM" id="SSF116726">
    <property type="entry name" value="TrkA C-terminal domain-like"/>
    <property type="match status" value="2"/>
</dbReference>
<proteinExistence type="predicted"/>
<name>A0A3P3QXX7_9FIRM</name>
<dbReference type="Gene3D" id="1.20.1530.20">
    <property type="match status" value="1"/>
</dbReference>
<dbReference type="AlphaFoldDB" id="A0A3P3QXX7"/>
<feature type="transmembrane region" description="Helical" evidence="9">
    <location>
        <begin position="89"/>
        <end position="110"/>
    </location>
</feature>
<feature type="transmembrane region" description="Helical" evidence="9">
    <location>
        <begin position="362"/>
        <end position="380"/>
    </location>
</feature>
<feature type="domain" description="RCK C-terminal" evidence="10">
    <location>
        <begin position="395"/>
        <end position="478"/>
    </location>
</feature>
<dbReference type="Pfam" id="PF00999">
    <property type="entry name" value="Na_H_Exchanger"/>
    <property type="match status" value="1"/>
</dbReference>
<evidence type="ECO:0000256" key="6">
    <source>
        <dbReference type="ARBA" id="ARBA00022989"/>
    </source>
</evidence>
<feature type="transmembrane region" description="Helical" evidence="9">
    <location>
        <begin position="29"/>
        <end position="46"/>
    </location>
</feature>
<keyword evidence="4" id="KW-1003">Cell membrane</keyword>
<dbReference type="EMBL" id="RRCO01000004">
    <property type="protein sequence ID" value="RRJ25183.1"/>
    <property type="molecule type" value="Genomic_DNA"/>
</dbReference>
<dbReference type="GO" id="GO:0008324">
    <property type="term" value="F:monoatomic cation transmembrane transporter activity"/>
    <property type="evidence" value="ECO:0007669"/>
    <property type="project" value="InterPro"/>
</dbReference>
<evidence type="ECO:0000256" key="3">
    <source>
        <dbReference type="ARBA" id="ARBA00022449"/>
    </source>
</evidence>
<feature type="transmembrane region" description="Helical" evidence="9">
    <location>
        <begin position="266"/>
        <end position="287"/>
    </location>
</feature>
<evidence type="ECO:0000256" key="5">
    <source>
        <dbReference type="ARBA" id="ARBA00022692"/>
    </source>
</evidence>
<dbReference type="InterPro" id="IPR038770">
    <property type="entry name" value="Na+/solute_symporter_sf"/>
</dbReference>
<evidence type="ECO:0000313" key="12">
    <source>
        <dbReference type="Proteomes" id="UP000272490"/>
    </source>
</evidence>
<dbReference type="RefSeq" id="WP_128674495.1">
    <property type="nucleotide sequence ID" value="NZ_RRCO01000004.1"/>
</dbReference>
<reference evidence="11 12" key="1">
    <citation type="submission" date="2018-11" db="EMBL/GenBank/DDBJ databases">
        <title>Genome sequencing of Lachnoanaerobaculum sp. KCOM 2030 (= ChDC B114).</title>
        <authorList>
            <person name="Kook J.-K."/>
            <person name="Park S.-N."/>
            <person name="Lim Y.K."/>
        </authorList>
    </citation>
    <scope>NUCLEOTIDE SEQUENCE [LARGE SCALE GENOMIC DNA]</scope>
    <source>
        <strain evidence="11 12">KCOM 2030</strain>
    </source>
</reference>
<protein>
    <submittedName>
        <fullName evidence="11">Potassium/proton antiporter</fullName>
    </submittedName>
</protein>
<feature type="transmembrane region" description="Helical" evidence="9">
    <location>
        <begin position="328"/>
        <end position="350"/>
    </location>
</feature>
<evidence type="ECO:0000256" key="7">
    <source>
        <dbReference type="ARBA" id="ARBA00023065"/>
    </source>
</evidence>
<keyword evidence="5 9" id="KW-0812">Transmembrane</keyword>
<keyword evidence="3" id="KW-0050">Antiport</keyword>
<comment type="caution">
    <text evidence="11">The sequence shown here is derived from an EMBL/GenBank/DDBJ whole genome shotgun (WGS) entry which is preliminary data.</text>
</comment>
<dbReference type="InterPro" id="IPR036721">
    <property type="entry name" value="RCK_C_sf"/>
</dbReference>
<sequence length="534" mass="58516">MNHILLIVSFIILLCIVLNLITSKIGVPVLLAFILLGMVFGSEGIFKIRFDDFKQAETICSFALIFIMFYGGFGTSIKEAKPVLLKAGLLSSVGVVLTSMFVAVFAYFVLKFSWINSVLTGAVISSTDAASVFSILRDRHLNLKYNTASILEVESGSNDPFAYMLTMIVVTMISGSITVGSVFGMLFLQLFVGALTGVLIAFIFKYLINRFIINTPGFNMVFVIAVALLSYSLPNVVGGNGYLSVYITGIILGNSDIRGKKDLVPFFDGITGIMQILIFFLLGLLVYPSRLLLVAGTGFALACFITFVVRPLVITIIMKPFKAEWNQIFLVSWSGFRGASSIVFAITALLNTNANYDIFNNVFFIVLFSILVQGSLLPFISKKIDMIDEGYDVMKTFSDYSGDEIPIEFIQLTVGENQNWCGKSISDINLPPDTLMVLIKREGEDIVPNGQTLLCCGDTIVLAAKSIDFEEYYNMTELVLTKKLLSKGSTLSELSGELDALVMLIIRGDDFIIPNGETTLCEGDTLVLNNGPIK</sequence>
<dbReference type="Gene3D" id="3.30.70.1450">
    <property type="entry name" value="Regulator of K+ conductance, C-terminal domain"/>
    <property type="match status" value="2"/>
</dbReference>
<dbReference type="GO" id="GO:0015297">
    <property type="term" value="F:antiporter activity"/>
    <property type="evidence" value="ECO:0007669"/>
    <property type="project" value="UniProtKB-KW"/>
</dbReference>
<dbReference type="InterPro" id="IPR006153">
    <property type="entry name" value="Cation/H_exchanger_TM"/>
</dbReference>
<dbReference type="GO" id="GO:0005886">
    <property type="term" value="C:plasma membrane"/>
    <property type="evidence" value="ECO:0007669"/>
    <property type="project" value="UniProtKB-SubCell"/>
</dbReference>
<dbReference type="PANTHER" id="PTHR32507:SF7">
    <property type="entry name" value="K(+)_H(+) ANTIPORTER NHAP2"/>
    <property type="match status" value="1"/>
</dbReference>
<evidence type="ECO:0000256" key="2">
    <source>
        <dbReference type="ARBA" id="ARBA00022448"/>
    </source>
</evidence>
<feature type="transmembrane region" description="Helical" evidence="9">
    <location>
        <begin position="293"/>
        <end position="316"/>
    </location>
</feature>
<keyword evidence="7" id="KW-0406">Ion transport</keyword>
<accession>A0A3P3QXX7</accession>
<dbReference type="InterPro" id="IPR006037">
    <property type="entry name" value="RCK_C"/>
</dbReference>
<organism evidence="11 12">
    <name type="scientific">Lachnoanaerobaculum gingivalis</name>
    <dbReference type="NCBI Taxonomy" id="2490855"/>
    <lineage>
        <taxon>Bacteria</taxon>
        <taxon>Bacillati</taxon>
        <taxon>Bacillota</taxon>
        <taxon>Clostridia</taxon>
        <taxon>Lachnospirales</taxon>
        <taxon>Lachnospiraceae</taxon>
        <taxon>Lachnoanaerobaculum</taxon>
    </lineage>
</organism>
<feature type="transmembrane region" description="Helical" evidence="9">
    <location>
        <begin position="186"/>
        <end position="204"/>
    </location>
</feature>
<dbReference type="NCBIfam" id="NF003716">
    <property type="entry name" value="PRK05326.1-3"/>
    <property type="match status" value="1"/>
</dbReference>
<evidence type="ECO:0000256" key="1">
    <source>
        <dbReference type="ARBA" id="ARBA00004651"/>
    </source>
</evidence>
<keyword evidence="6 9" id="KW-1133">Transmembrane helix</keyword>
<feature type="transmembrane region" description="Helical" evidence="9">
    <location>
        <begin position="58"/>
        <end position="77"/>
    </location>
</feature>
<dbReference type="GO" id="GO:0006813">
    <property type="term" value="P:potassium ion transport"/>
    <property type="evidence" value="ECO:0007669"/>
    <property type="project" value="InterPro"/>
</dbReference>
<keyword evidence="2" id="KW-0813">Transport</keyword>
<dbReference type="PROSITE" id="PS51202">
    <property type="entry name" value="RCK_C"/>
    <property type="match status" value="1"/>
</dbReference>
<dbReference type="NCBIfam" id="NF003715">
    <property type="entry name" value="PRK05326.1-2"/>
    <property type="match status" value="1"/>
</dbReference>
<feature type="transmembrane region" description="Helical" evidence="9">
    <location>
        <begin position="161"/>
        <end position="180"/>
    </location>
</feature>
<dbReference type="OrthoDB" id="9810759at2"/>
<evidence type="ECO:0000259" key="10">
    <source>
        <dbReference type="PROSITE" id="PS51202"/>
    </source>
</evidence>
<dbReference type="Proteomes" id="UP000272490">
    <property type="component" value="Unassembled WGS sequence"/>
</dbReference>